<protein>
    <submittedName>
        <fullName evidence="1">Uncharacterized protein</fullName>
    </submittedName>
</protein>
<evidence type="ECO:0000313" key="1">
    <source>
        <dbReference type="EMBL" id="OQU80424.1"/>
    </source>
</evidence>
<dbReference type="AlphaFoldDB" id="A0A1Z5R9H7"/>
<gene>
    <name evidence="1" type="ORF">SORBI_3007G126150</name>
</gene>
<evidence type="ECO:0000313" key="2">
    <source>
        <dbReference type="Proteomes" id="UP000000768"/>
    </source>
</evidence>
<dbReference type="EMBL" id="CM000766">
    <property type="protein sequence ID" value="OQU80424.1"/>
    <property type="molecule type" value="Genomic_DNA"/>
</dbReference>
<name>A0A1Z5R9H7_SORBI</name>
<keyword evidence="2" id="KW-1185">Reference proteome</keyword>
<organism evidence="1 2">
    <name type="scientific">Sorghum bicolor</name>
    <name type="common">Sorghum</name>
    <name type="synonym">Sorghum vulgare</name>
    <dbReference type="NCBI Taxonomy" id="4558"/>
    <lineage>
        <taxon>Eukaryota</taxon>
        <taxon>Viridiplantae</taxon>
        <taxon>Streptophyta</taxon>
        <taxon>Embryophyta</taxon>
        <taxon>Tracheophyta</taxon>
        <taxon>Spermatophyta</taxon>
        <taxon>Magnoliopsida</taxon>
        <taxon>Liliopsida</taxon>
        <taxon>Poales</taxon>
        <taxon>Poaceae</taxon>
        <taxon>PACMAD clade</taxon>
        <taxon>Panicoideae</taxon>
        <taxon>Andropogonodae</taxon>
        <taxon>Andropogoneae</taxon>
        <taxon>Sorghinae</taxon>
        <taxon>Sorghum</taxon>
    </lineage>
</organism>
<accession>A0A1Z5R9H7</accession>
<proteinExistence type="predicted"/>
<dbReference type="Proteomes" id="UP000000768">
    <property type="component" value="Chromosome 7"/>
</dbReference>
<dbReference type="InParanoid" id="A0A1Z5R9H7"/>
<reference evidence="2" key="2">
    <citation type="journal article" date="2018" name="Plant J.">
        <title>The Sorghum bicolor reference genome: improved assembly, gene annotations, a transcriptome atlas, and signatures of genome organization.</title>
        <authorList>
            <person name="McCormick R.F."/>
            <person name="Truong S.K."/>
            <person name="Sreedasyam A."/>
            <person name="Jenkins J."/>
            <person name="Shu S."/>
            <person name="Sims D."/>
            <person name="Kennedy M."/>
            <person name="Amirebrahimi M."/>
            <person name="Weers B.D."/>
            <person name="McKinley B."/>
            <person name="Mattison A."/>
            <person name="Morishige D.T."/>
            <person name="Grimwood J."/>
            <person name="Schmutz J."/>
            <person name="Mullet J.E."/>
        </authorList>
    </citation>
    <scope>NUCLEOTIDE SEQUENCE [LARGE SCALE GENOMIC DNA]</scope>
    <source>
        <strain evidence="2">cv. BTx623</strain>
    </source>
</reference>
<sequence length="73" mass="8642">MQYITQLIVLTRRRKIQFISSTVTSFQHNSVNKKKDDRQATVDYTFAETLLRYEKQGCFSTTTTKVFFPQKNN</sequence>
<dbReference type="Gramene" id="OQU80424">
    <property type="protein sequence ID" value="OQU80424"/>
    <property type="gene ID" value="SORBI_3007G126150"/>
</dbReference>
<reference evidence="1 2" key="1">
    <citation type="journal article" date="2009" name="Nature">
        <title>The Sorghum bicolor genome and the diversification of grasses.</title>
        <authorList>
            <person name="Paterson A.H."/>
            <person name="Bowers J.E."/>
            <person name="Bruggmann R."/>
            <person name="Dubchak I."/>
            <person name="Grimwood J."/>
            <person name="Gundlach H."/>
            <person name="Haberer G."/>
            <person name="Hellsten U."/>
            <person name="Mitros T."/>
            <person name="Poliakov A."/>
            <person name="Schmutz J."/>
            <person name="Spannagl M."/>
            <person name="Tang H."/>
            <person name="Wang X."/>
            <person name="Wicker T."/>
            <person name="Bharti A.K."/>
            <person name="Chapman J."/>
            <person name="Feltus F.A."/>
            <person name="Gowik U."/>
            <person name="Grigoriev I.V."/>
            <person name="Lyons E."/>
            <person name="Maher C.A."/>
            <person name="Martis M."/>
            <person name="Narechania A."/>
            <person name="Otillar R.P."/>
            <person name="Penning B.W."/>
            <person name="Salamov A.A."/>
            <person name="Wang Y."/>
            <person name="Zhang L."/>
            <person name="Carpita N.C."/>
            <person name="Freeling M."/>
            <person name="Gingle A.R."/>
            <person name="Hash C.T."/>
            <person name="Keller B."/>
            <person name="Klein P."/>
            <person name="Kresovich S."/>
            <person name="McCann M.C."/>
            <person name="Ming R."/>
            <person name="Peterson D.G."/>
            <person name="Mehboob-ur-Rahman"/>
            <person name="Ware D."/>
            <person name="Westhoff P."/>
            <person name="Mayer K.F."/>
            <person name="Messing J."/>
            <person name="Rokhsar D.S."/>
        </authorList>
    </citation>
    <scope>NUCLEOTIDE SEQUENCE [LARGE SCALE GENOMIC DNA]</scope>
    <source>
        <strain evidence="2">cv. BTx623</strain>
    </source>
</reference>